<keyword evidence="3" id="KW-0732">Signal</keyword>
<evidence type="ECO:0000256" key="1">
    <source>
        <dbReference type="ARBA" id="ARBA00004442"/>
    </source>
</evidence>
<accession>G5HBE3</accession>
<gene>
    <name evidence="8" type="ORF">HMPREF9450_01958</name>
</gene>
<keyword evidence="7" id="KW-0449">Lipoprotein</keyword>
<dbReference type="AlphaFoldDB" id="G5HBE3"/>
<dbReference type="Pfam" id="PF08842">
    <property type="entry name" value="Mfa2"/>
    <property type="match status" value="1"/>
</dbReference>
<dbReference type="InterPro" id="IPR014941">
    <property type="entry name" value="FimB/Mfa2/Mfa3"/>
</dbReference>
<proteinExistence type="inferred from homology"/>
<sequence length="292" mass="32150">MIWSGLLLSGCSLSETTDIEVDARPSLTVSYHYLNKDGIDATQDEIHSLDLYIFDPMGHFIKKVEADRRAAEDTSGLRLLDGVPAGEYTVVCFGNVKRITIPKLVPGESTTADLFAVEKQGDTCPDADRLFHSLTRFEVRRGEPHVRTVDLDKHYFLVDLTVNGAEKLVVTPDKMAVLFTGIPSGTDYKGDPVFAQTAFSPRLQQTQQGFSATFAVYSFDMPDPVRMIVQAGSETVGQVNLGEYIARHDLGIDLRNDRDVVLPIDIDVTTTGITITVNDWDDGAIQLPIIGK</sequence>
<keyword evidence="5" id="KW-0564">Palmitate</keyword>
<dbReference type="Proteomes" id="UP000006008">
    <property type="component" value="Unassembled WGS sequence"/>
</dbReference>
<evidence type="ECO:0000256" key="7">
    <source>
        <dbReference type="ARBA" id="ARBA00023288"/>
    </source>
</evidence>
<evidence type="ECO:0000256" key="4">
    <source>
        <dbReference type="ARBA" id="ARBA00023136"/>
    </source>
</evidence>
<keyword evidence="6" id="KW-0998">Cell outer membrane</keyword>
<evidence type="ECO:0000256" key="2">
    <source>
        <dbReference type="ARBA" id="ARBA00007248"/>
    </source>
</evidence>
<dbReference type="STRING" id="742725.HMPREF9450_01958"/>
<dbReference type="HOGENOM" id="CLU_951998_0_0_10"/>
<comment type="similarity">
    <text evidence="2">Belongs to the bacteroidetes fimbrillin superfamily. FimB/Mfa2 family.</text>
</comment>
<evidence type="ECO:0000256" key="3">
    <source>
        <dbReference type="ARBA" id="ARBA00022729"/>
    </source>
</evidence>
<reference evidence="8 9" key="1">
    <citation type="submission" date="2011-08" db="EMBL/GenBank/DDBJ databases">
        <title>The Genome Sequence of Alistipes indistinctus YIT 12060.</title>
        <authorList>
            <consortium name="The Broad Institute Genome Sequencing Platform"/>
            <person name="Earl A."/>
            <person name="Ward D."/>
            <person name="Feldgarden M."/>
            <person name="Gevers D."/>
            <person name="Morotomi M."/>
            <person name="Young S.K."/>
            <person name="Zeng Q."/>
            <person name="Gargeya S."/>
            <person name="Fitzgerald M."/>
            <person name="Haas B."/>
            <person name="Abouelleil A."/>
            <person name="Alvarado L."/>
            <person name="Arachchi H.M."/>
            <person name="Berlin A."/>
            <person name="Brown A."/>
            <person name="Chapman S.B."/>
            <person name="Chen Z."/>
            <person name="Dunbar C."/>
            <person name="Freedman E."/>
            <person name="Gearin G."/>
            <person name="Gellesch M."/>
            <person name="Goldberg J."/>
            <person name="Griggs A."/>
            <person name="Gujja S."/>
            <person name="Heiman D."/>
            <person name="Howarth C."/>
            <person name="Larson L."/>
            <person name="Lui A."/>
            <person name="MacDonald P.J.P."/>
            <person name="Montmayeur A."/>
            <person name="Murphy C."/>
            <person name="Neiman D."/>
            <person name="Pearson M."/>
            <person name="Priest M."/>
            <person name="Roberts A."/>
            <person name="Saif S."/>
            <person name="Shea T."/>
            <person name="Shenoy N."/>
            <person name="Sisk P."/>
            <person name="Stolte C."/>
            <person name="Sykes S."/>
            <person name="Wortman J."/>
            <person name="Nusbaum C."/>
            <person name="Birren B."/>
        </authorList>
    </citation>
    <scope>NUCLEOTIDE SEQUENCE [LARGE SCALE GENOMIC DNA]</scope>
    <source>
        <strain evidence="8 9">YIT 12060</strain>
    </source>
</reference>
<comment type="caution">
    <text evidence="8">The sequence shown here is derived from an EMBL/GenBank/DDBJ whole genome shotgun (WGS) entry which is preliminary data.</text>
</comment>
<evidence type="ECO:0000313" key="8">
    <source>
        <dbReference type="EMBL" id="EHB91909.1"/>
    </source>
</evidence>
<dbReference type="Gene3D" id="2.60.40.2100">
    <property type="match status" value="1"/>
</dbReference>
<protein>
    <recommendedName>
        <fullName evidence="10">FimB/Mfa2 family fimbrial subunit</fullName>
    </recommendedName>
</protein>
<evidence type="ECO:0000256" key="5">
    <source>
        <dbReference type="ARBA" id="ARBA00023139"/>
    </source>
</evidence>
<organism evidence="8 9">
    <name type="scientific">Alistipes indistinctus YIT 12060</name>
    <dbReference type="NCBI Taxonomy" id="742725"/>
    <lineage>
        <taxon>Bacteria</taxon>
        <taxon>Pseudomonadati</taxon>
        <taxon>Bacteroidota</taxon>
        <taxon>Bacteroidia</taxon>
        <taxon>Bacteroidales</taxon>
        <taxon>Rikenellaceae</taxon>
        <taxon>Alistipes</taxon>
    </lineage>
</organism>
<evidence type="ECO:0008006" key="10">
    <source>
        <dbReference type="Google" id="ProtNLM"/>
    </source>
</evidence>
<dbReference type="eggNOG" id="ENOG50315EF">
    <property type="taxonomic scope" value="Bacteria"/>
</dbReference>
<keyword evidence="9" id="KW-1185">Reference proteome</keyword>
<comment type="subcellular location">
    <subcellularLocation>
        <location evidence="1">Cell outer membrane</location>
    </subcellularLocation>
</comment>
<evidence type="ECO:0000256" key="6">
    <source>
        <dbReference type="ARBA" id="ARBA00023237"/>
    </source>
</evidence>
<dbReference type="PATRIC" id="fig|742725.3.peg.2055"/>
<dbReference type="EMBL" id="ADLD01000013">
    <property type="protein sequence ID" value="EHB91909.1"/>
    <property type="molecule type" value="Genomic_DNA"/>
</dbReference>
<evidence type="ECO:0000313" key="9">
    <source>
        <dbReference type="Proteomes" id="UP000006008"/>
    </source>
</evidence>
<name>G5HBE3_9BACT</name>
<keyword evidence="4" id="KW-0472">Membrane</keyword>
<dbReference type="GO" id="GO:0009279">
    <property type="term" value="C:cell outer membrane"/>
    <property type="evidence" value="ECO:0007669"/>
    <property type="project" value="UniProtKB-SubCell"/>
</dbReference>